<protein>
    <recommendedName>
        <fullName evidence="3">Phosphotransferase enzyme family protein</fullName>
    </recommendedName>
</protein>
<organism evidence="1 2">
    <name type="scientific">Micromonospora yangpuensis</name>
    <dbReference type="NCBI Taxonomy" id="683228"/>
    <lineage>
        <taxon>Bacteria</taxon>
        <taxon>Bacillati</taxon>
        <taxon>Actinomycetota</taxon>
        <taxon>Actinomycetes</taxon>
        <taxon>Micromonosporales</taxon>
        <taxon>Micromonosporaceae</taxon>
        <taxon>Micromonospora</taxon>
    </lineage>
</organism>
<evidence type="ECO:0008006" key="3">
    <source>
        <dbReference type="Google" id="ProtNLM"/>
    </source>
</evidence>
<gene>
    <name evidence="1" type="ORF">GA0070617_2597</name>
</gene>
<dbReference type="EMBL" id="FMIA01000002">
    <property type="protein sequence ID" value="SCL54212.1"/>
    <property type="molecule type" value="Genomic_DNA"/>
</dbReference>
<dbReference type="Proteomes" id="UP000198937">
    <property type="component" value="Unassembled WGS sequence"/>
</dbReference>
<sequence>MVGAHLEKVAARFAAALGRDASAGVVHGDFIGQNLVPLP</sequence>
<reference evidence="1 2" key="1">
    <citation type="submission" date="2016-06" db="EMBL/GenBank/DDBJ databases">
        <authorList>
            <person name="Kjaerup R.B."/>
            <person name="Dalgaard T.S."/>
            <person name="Juul-Madsen H.R."/>
        </authorList>
    </citation>
    <scope>NUCLEOTIDE SEQUENCE [LARGE SCALE GENOMIC DNA]</scope>
    <source>
        <strain evidence="1 2">DSM 45577</strain>
    </source>
</reference>
<dbReference type="STRING" id="683228.GA0070617_2597"/>
<keyword evidence="2" id="KW-1185">Reference proteome</keyword>
<accession>A0A1C6UJP6</accession>
<evidence type="ECO:0000313" key="2">
    <source>
        <dbReference type="Proteomes" id="UP000198937"/>
    </source>
</evidence>
<name>A0A1C6UJP6_9ACTN</name>
<evidence type="ECO:0000313" key="1">
    <source>
        <dbReference type="EMBL" id="SCL54212.1"/>
    </source>
</evidence>
<dbReference type="AlphaFoldDB" id="A0A1C6UJP6"/>
<proteinExistence type="predicted"/>